<sequence length="167" mass="18343">MLKVAQLETLAELQQTEIGIQAEKIEKLEKHLGMEPSDSGASMAQKTSEKSMQLVQATLKRVVEKHARQRDTRQYHPAAHRQQPEAEGEVESEESEELEEDPGREGPAMLQSRAKGFPGVFKKAWDETGGKAVDGLKRRGAAEESELNPEPLNPAPRVTSSPPASPP</sequence>
<feature type="compositionally biased region" description="Acidic residues" evidence="1">
    <location>
        <begin position="86"/>
        <end position="102"/>
    </location>
</feature>
<proteinExistence type="predicted"/>
<evidence type="ECO:0000313" key="3">
    <source>
        <dbReference type="Proteomes" id="UP000604046"/>
    </source>
</evidence>
<dbReference type="AlphaFoldDB" id="A0A812SNG6"/>
<name>A0A812SNG6_9DINO</name>
<protein>
    <submittedName>
        <fullName evidence="2">Uncharacterized protein</fullName>
    </submittedName>
</protein>
<evidence type="ECO:0000256" key="1">
    <source>
        <dbReference type="SAM" id="MobiDB-lite"/>
    </source>
</evidence>
<dbReference type="OrthoDB" id="10508683at2759"/>
<accession>A0A812SNG6</accession>
<dbReference type="EMBL" id="CAJNDS010002459">
    <property type="protein sequence ID" value="CAE7485100.1"/>
    <property type="molecule type" value="Genomic_DNA"/>
</dbReference>
<feature type="compositionally biased region" description="Polar residues" evidence="1">
    <location>
        <begin position="158"/>
        <end position="167"/>
    </location>
</feature>
<feature type="region of interest" description="Disordered" evidence="1">
    <location>
        <begin position="34"/>
        <end position="53"/>
    </location>
</feature>
<reference evidence="2" key="1">
    <citation type="submission" date="2021-02" db="EMBL/GenBank/DDBJ databases">
        <authorList>
            <person name="Dougan E. K."/>
            <person name="Rhodes N."/>
            <person name="Thang M."/>
            <person name="Chan C."/>
        </authorList>
    </citation>
    <scope>NUCLEOTIDE SEQUENCE</scope>
</reference>
<dbReference type="Proteomes" id="UP000604046">
    <property type="component" value="Unassembled WGS sequence"/>
</dbReference>
<feature type="compositionally biased region" description="Basic and acidic residues" evidence="1">
    <location>
        <begin position="123"/>
        <end position="142"/>
    </location>
</feature>
<comment type="caution">
    <text evidence="2">The sequence shown here is derived from an EMBL/GenBank/DDBJ whole genome shotgun (WGS) entry which is preliminary data.</text>
</comment>
<evidence type="ECO:0000313" key="2">
    <source>
        <dbReference type="EMBL" id="CAE7485100.1"/>
    </source>
</evidence>
<feature type="compositionally biased region" description="Basic and acidic residues" evidence="1">
    <location>
        <begin position="64"/>
        <end position="74"/>
    </location>
</feature>
<feature type="region of interest" description="Disordered" evidence="1">
    <location>
        <begin position="64"/>
        <end position="167"/>
    </location>
</feature>
<gene>
    <name evidence="2" type="ORF">SNAT2548_LOCUS27216</name>
</gene>
<feature type="compositionally biased region" description="Polar residues" evidence="1">
    <location>
        <begin position="39"/>
        <end position="53"/>
    </location>
</feature>
<organism evidence="2 3">
    <name type="scientific">Symbiodinium natans</name>
    <dbReference type="NCBI Taxonomy" id="878477"/>
    <lineage>
        <taxon>Eukaryota</taxon>
        <taxon>Sar</taxon>
        <taxon>Alveolata</taxon>
        <taxon>Dinophyceae</taxon>
        <taxon>Suessiales</taxon>
        <taxon>Symbiodiniaceae</taxon>
        <taxon>Symbiodinium</taxon>
    </lineage>
</organism>
<keyword evidence="3" id="KW-1185">Reference proteome</keyword>